<reference evidence="5 6" key="1">
    <citation type="submission" date="2016-03" db="EMBL/GenBank/DDBJ databases">
        <title>The draft genome sequence of Fonsecaea nubica causative agent of cutaneous subcutaneous infection in human host.</title>
        <authorList>
            <person name="Costa F."/>
            <person name="Sybren D.H."/>
            <person name="Raittz R.T."/>
            <person name="Weiss V.A."/>
            <person name="Leao A.C."/>
            <person name="Gomes R."/>
            <person name="De Souza E.M."/>
            <person name="Pedrosa F.O."/>
            <person name="Steffens M.B."/>
            <person name="Bombassaro A."/>
            <person name="Tadra-Sfeir M.Z."/>
            <person name="Moreno L.F."/>
            <person name="Najafzadeh M.J."/>
            <person name="Felipe M.S."/>
            <person name="Teixeira M."/>
            <person name="Sun J."/>
            <person name="Xi L."/>
            <person name="Castro M.A."/>
            <person name="Vicente V.A."/>
        </authorList>
    </citation>
    <scope>NUCLEOTIDE SEQUENCE [LARGE SCALE GENOMIC DNA]</scope>
    <source>
        <strain evidence="5 6">CBS 269.64</strain>
    </source>
</reference>
<dbReference type="PROSITE" id="PS50127">
    <property type="entry name" value="UBC_2"/>
    <property type="match status" value="1"/>
</dbReference>
<sequence>MRSFFVSDHVALKRDVSIYGLVRATSNDPAAFYATSDVIVAHGYVPANVLDEFLTTSVPPNGYVYVEFAHAAAVCSLVGVDDIVLVSRAFKLGDSVKQDGSPLTGTVVNISETYILEPVFPSDYPPWRNCTQECPSTLPEHFTHPNPHVLLYDVPAREVTRAQDVIPEDCIIRRKWPGEVEYAEYDTVVMLADFSIAVISNSVGLRMPIAHGEMPLITSPELGGLLPPGMLASTHGWPNTIPVSHPRRGDFVIVDRPQLRNATWLCGSYDPKVPSEGIVLDCRAHEVTVDWISGKTRRGDTSYAALVPEETISIYKDIQTFRGFPEMRTKKDVIIYDAGRMPVESFRHNEHGIETGSAHAQALPPEPHYLRELYSGQELEVGMRVKFRDLSAAAVKYQGIEGSTHGMLHRVTKHASGDWNLDEYKIVFMQQSATVMWQDGSVVTVNSTSLTDFALFEADILPTDIVFKREGMRQRPLDQKGEAGGAPKDFDEMAFFERPHDLLPAAVGVVQSVDPIEKVARVRWFKEPKIEILAPSLVLAPSSRFGAIGDEIEDVSLFEIMAFPSLFSQRGDICFITAPGQLKLAHDVLSESSLPDHTRIGSTSSHGPGSGTNKRIRLEHSQASPLATRTSTEQHPNPAESPPSVWIGQVVALGLDGLVRVRLGTSEPCRDVFVDADSVLTVFSSRSVSPGDFSTDDGPVDVGSLSGWSGVDPTFNLDFPRPISQTVEYEGGERLDNDSGDENWVSDEDVAFEDAEEVLHGKDRDRERVDSGEQQGDTTEPRPLLFQLEEVSGSERPAQFLVLDRLPPSDQFGLHTAPPELSLKRLVKEHQILAMSLPEGEIYVRTYESRMDLLRCLIIGPRDTPYENAPFLIDLQLPAKFPEEPPVAHFHSWTGGLGRINPNLYEEGKVCLSLLGTWSGENESEKWSNKATLLQVLVSLQGLVLVKRPFYNEAGFEGYEHDKAYARESDSYSEKVFAMSRRFVKSALLRPPGGLEDILAWLYLPHVMSDPSKCLLGNVIERGNLLLQRSEEARTNQDDSLVDSAGSKDDETRVFLKPLSRGAASMLRRLIGELQAHLDRVSAEKTTRQCDDDDDNDDEK</sequence>
<feature type="region of interest" description="Disordered" evidence="3">
    <location>
        <begin position="756"/>
        <end position="782"/>
    </location>
</feature>
<keyword evidence="2" id="KW-0833">Ubl conjugation pathway</keyword>
<dbReference type="Pfam" id="PF00179">
    <property type="entry name" value="UQ_con"/>
    <property type="match status" value="1"/>
</dbReference>
<evidence type="ECO:0000259" key="4">
    <source>
        <dbReference type="PROSITE" id="PS50127"/>
    </source>
</evidence>
<comment type="caution">
    <text evidence="5">The sequence shown here is derived from an EMBL/GenBank/DDBJ whole genome shotgun (WGS) entry which is preliminary data.</text>
</comment>
<evidence type="ECO:0000313" key="6">
    <source>
        <dbReference type="Proteomes" id="UP000185904"/>
    </source>
</evidence>
<dbReference type="SMART" id="SM00212">
    <property type="entry name" value="UBCc"/>
    <property type="match status" value="1"/>
</dbReference>
<proteinExistence type="predicted"/>
<dbReference type="Gene3D" id="3.10.110.10">
    <property type="entry name" value="Ubiquitin Conjugating Enzyme"/>
    <property type="match status" value="1"/>
</dbReference>
<keyword evidence="6" id="KW-1185">Reference proteome</keyword>
<dbReference type="OrthoDB" id="47801at2759"/>
<evidence type="ECO:0000256" key="1">
    <source>
        <dbReference type="ARBA" id="ARBA00022679"/>
    </source>
</evidence>
<feature type="compositionally biased region" description="Polar residues" evidence="3">
    <location>
        <begin position="624"/>
        <end position="635"/>
    </location>
</feature>
<protein>
    <recommendedName>
        <fullName evidence="4">UBC core domain-containing protein</fullName>
    </recommendedName>
</protein>
<dbReference type="CDD" id="cd23837">
    <property type="entry name" value="UBCc_UBE2O"/>
    <property type="match status" value="1"/>
</dbReference>
<organism evidence="5 6">
    <name type="scientific">Fonsecaea nubica</name>
    <dbReference type="NCBI Taxonomy" id="856822"/>
    <lineage>
        <taxon>Eukaryota</taxon>
        <taxon>Fungi</taxon>
        <taxon>Dikarya</taxon>
        <taxon>Ascomycota</taxon>
        <taxon>Pezizomycotina</taxon>
        <taxon>Eurotiomycetes</taxon>
        <taxon>Chaetothyriomycetidae</taxon>
        <taxon>Chaetothyriales</taxon>
        <taxon>Herpotrichiellaceae</taxon>
        <taxon>Fonsecaea</taxon>
    </lineage>
</organism>
<dbReference type="AlphaFoldDB" id="A0A178D534"/>
<feature type="compositionally biased region" description="Basic and acidic residues" evidence="3">
    <location>
        <begin position="757"/>
        <end position="771"/>
    </location>
</feature>
<dbReference type="GO" id="GO:0061631">
    <property type="term" value="F:ubiquitin conjugating enzyme activity"/>
    <property type="evidence" value="ECO:0007669"/>
    <property type="project" value="TreeGrafter"/>
</dbReference>
<evidence type="ECO:0000256" key="2">
    <source>
        <dbReference type="ARBA" id="ARBA00022786"/>
    </source>
</evidence>
<accession>A0A178D534</accession>
<dbReference type="RefSeq" id="XP_022501395.1">
    <property type="nucleotide sequence ID" value="XM_022642577.1"/>
</dbReference>
<feature type="domain" description="UBC core" evidence="4">
    <location>
        <begin position="821"/>
        <end position="985"/>
    </location>
</feature>
<evidence type="ECO:0000256" key="3">
    <source>
        <dbReference type="SAM" id="MobiDB-lite"/>
    </source>
</evidence>
<dbReference type="GeneID" id="34587699"/>
<evidence type="ECO:0000313" key="5">
    <source>
        <dbReference type="EMBL" id="OAL36383.1"/>
    </source>
</evidence>
<dbReference type="InterPro" id="IPR000608">
    <property type="entry name" value="UBC"/>
</dbReference>
<keyword evidence="1" id="KW-0808">Transferase</keyword>
<dbReference type="EMBL" id="LVCJ01000022">
    <property type="protein sequence ID" value="OAL36383.1"/>
    <property type="molecule type" value="Genomic_DNA"/>
</dbReference>
<dbReference type="PANTHER" id="PTHR46116">
    <property type="entry name" value="(E3-INDEPENDENT) E2 UBIQUITIN-CONJUGATING ENZYME"/>
    <property type="match status" value="1"/>
</dbReference>
<dbReference type="Proteomes" id="UP000185904">
    <property type="component" value="Unassembled WGS sequence"/>
</dbReference>
<feature type="region of interest" description="Disordered" evidence="3">
    <location>
        <begin position="624"/>
        <end position="643"/>
    </location>
</feature>
<feature type="region of interest" description="Disordered" evidence="3">
    <location>
        <begin position="595"/>
        <end position="615"/>
    </location>
</feature>
<dbReference type="PANTHER" id="PTHR46116:SF15">
    <property type="entry name" value="(E3-INDEPENDENT) E2 UBIQUITIN-CONJUGATING ENZYME"/>
    <property type="match status" value="1"/>
</dbReference>
<name>A0A178D534_9EURO</name>
<gene>
    <name evidence="5" type="ORF">AYO20_04279</name>
</gene>
<dbReference type="SUPFAM" id="SSF54495">
    <property type="entry name" value="UBC-like"/>
    <property type="match status" value="1"/>
</dbReference>
<dbReference type="InterPro" id="IPR016135">
    <property type="entry name" value="UBQ-conjugating_enzyme/RWD"/>
</dbReference>